<dbReference type="Proteomes" id="UP000295500">
    <property type="component" value="Unassembled WGS sequence"/>
</dbReference>
<protein>
    <submittedName>
        <fullName evidence="2">Type III secretion system (T3SS) SseB-like protein</fullName>
    </submittedName>
</protein>
<sequence>MTDNMKPMNEEGYTEQMLQDGSTLVYLKHRFMEKKTKEQLDWIYSCIRDSKLIVPLIPISKKPDMLEDDDGTKYLAIFSQEEQMPEDYRDEFILESMTFEACLELARSNPEIDSMALDGFTETMVIDFPLAEVILQTPSRSHKE</sequence>
<name>A0A4V3CRR0_9FIRM</name>
<gene>
    <name evidence="2" type="ORF">EV211_11051</name>
</gene>
<proteinExistence type="predicted"/>
<feature type="domain" description="SseB protein N-terminal" evidence="1">
    <location>
        <begin position="37"/>
        <end position="123"/>
    </location>
</feature>
<dbReference type="RefSeq" id="WP_133528149.1">
    <property type="nucleotide sequence ID" value="NZ_CALCQM010000066.1"/>
</dbReference>
<evidence type="ECO:0000313" key="3">
    <source>
        <dbReference type="Proteomes" id="UP000295500"/>
    </source>
</evidence>
<dbReference type="Pfam" id="PF07179">
    <property type="entry name" value="SseB"/>
    <property type="match status" value="1"/>
</dbReference>
<comment type="caution">
    <text evidence="2">The sequence shown here is derived from an EMBL/GenBank/DDBJ whole genome shotgun (WGS) entry which is preliminary data.</text>
</comment>
<dbReference type="InterPro" id="IPR009839">
    <property type="entry name" value="SseB_N"/>
</dbReference>
<organism evidence="2 3">
    <name type="scientific">Aminicella lysinilytica</name>
    <dbReference type="NCBI Taxonomy" id="433323"/>
    <lineage>
        <taxon>Bacteria</taxon>
        <taxon>Bacillati</taxon>
        <taxon>Bacillota</taxon>
        <taxon>Clostridia</taxon>
        <taxon>Peptostreptococcales</taxon>
        <taxon>Anaerovoracaceae</taxon>
        <taxon>Aminicella</taxon>
    </lineage>
</organism>
<dbReference type="EMBL" id="SNXO01000010">
    <property type="protein sequence ID" value="TDP57752.1"/>
    <property type="molecule type" value="Genomic_DNA"/>
</dbReference>
<evidence type="ECO:0000313" key="2">
    <source>
        <dbReference type="EMBL" id="TDP57752.1"/>
    </source>
</evidence>
<accession>A0A4V3CRR0</accession>
<evidence type="ECO:0000259" key="1">
    <source>
        <dbReference type="Pfam" id="PF07179"/>
    </source>
</evidence>
<reference evidence="2 3" key="1">
    <citation type="submission" date="2019-03" db="EMBL/GenBank/DDBJ databases">
        <title>Genomic Encyclopedia of Type Strains, Phase IV (KMG-IV): sequencing the most valuable type-strain genomes for metagenomic binning, comparative biology and taxonomic classification.</title>
        <authorList>
            <person name="Goeker M."/>
        </authorList>
    </citation>
    <scope>NUCLEOTIDE SEQUENCE [LARGE SCALE GENOMIC DNA]</scope>
    <source>
        <strain evidence="2 3">DSM 28287</strain>
    </source>
</reference>
<dbReference type="AlphaFoldDB" id="A0A4V3CRR0"/>
<dbReference type="OrthoDB" id="1778642at2"/>
<keyword evidence="3" id="KW-1185">Reference proteome</keyword>